<dbReference type="InterPro" id="IPR008042">
    <property type="entry name" value="Retrotrans_Pao"/>
</dbReference>
<protein>
    <submittedName>
        <fullName evidence="1">Uncharacterized protein</fullName>
    </submittedName>
</protein>
<gene>
    <name evidence="1" type="ORF">TNCT_555631</name>
</gene>
<evidence type="ECO:0000313" key="1">
    <source>
        <dbReference type="EMBL" id="GFR21432.1"/>
    </source>
</evidence>
<feature type="non-terminal residue" evidence="1">
    <location>
        <position position="62"/>
    </location>
</feature>
<sequence length="62" mass="6972">MLAGGNRTTMAQFCVISKSLEELKIDRYLLTDSYEKLMLLGYADASESAYGVVVYMHCVKED</sequence>
<comment type="caution">
    <text evidence="1">The sequence shown here is derived from an EMBL/GenBank/DDBJ whole genome shotgun (WGS) entry which is preliminary data.</text>
</comment>
<reference evidence="1" key="1">
    <citation type="submission" date="2020-07" db="EMBL/GenBank/DDBJ databases">
        <title>Multicomponent nature underlies the extraordinary mechanical properties of spider dragline silk.</title>
        <authorList>
            <person name="Kono N."/>
            <person name="Nakamura H."/>
            <person name="Mori M."/>
            <person name="Yoshida Y."/>
            <person name="Ohtoshi R."/>
            <person name="Malay A.D."/>
            <person name="Moran D.A.P."/>
            <person name="Tomita M."/>
            <person name="Numata K."/>
            <person name="Arakawa K."/>
        </authorList>
    </citation>
    <scope>NUCLEOTIDE SEQUENCE</scope>
</reference>
<organism evidence="1 2">
    <name type="scientific">Trichonephila clavata</name>
    <name type="common">Joro spider</name>
    <name type="synonym">Nephila clavata</name>
    <dbReference type="NCBI Taxonomy" id="2740835"/>
    <lineage>
        <taxon>Eukaryota</taxon>
        <taxon>Metazoa</taxon>
        <taxon>Ecdysozoa</taxon>
        <taxon>Arthropoda</taxon>
        <taxon>Chelicerata</taxon>
        <taxon>Arachnida</taxon>
        <taxon>Araneae</taxon>
        <taxon>Araneomorphae</taxon>
        <taxon>Entelegynae</taxon>
        <taxon>Araneoidea</taxon>
        <taxon>Nephilidae</taxon>
        <taxon>Trichonephila</taxon>
    </lineage>
</organism>
<accession>A0A8X6LUS7</accession>
<dbReference type="AlphaFoldDB" id="A0A8X6LUS7"/>
<keyword evidence="2" id="KW-1185">Reference proteome</keyword>
<dbReference type="Pfam" id="PF05380">
    <property type="entry name" value="Peptidase_A17"/>
    <property type="match status" value="1"/>
</dbReference>
<dbReference type="EMBL" id="BMAO01008171">
    <property type="protein sequence ID" value="GFR21432.1"/>
    <property type="molecule type" value="Genomic_DNA"/>
</dbReference>
<dbReference type="Proteomes" id="UP000887116">
    <property type="component" value="Unassembled WGS sequence"/>
</dbReference>
<name>A0A8X6LUS7_TRICU</name>
<evidence type="ECO:0000313" key="2">
    <source>
        <dbReference type="Proteomes" id="UP000887116"/>
    </source>
</evidence>
<dbReference type="OrthoDB" id="8194935at2759"/>
<proteinExistence type="predicted"/>